<evidence type="ECO:0000313" key="2">
    <source>
        <dbReference type="EMBL" id="QLY39826.1"/>
    </source>
</evidence>
<dbReference type="RefSeq" id="WP_312032313.1">
    <property type="nucleotide sequence ID" value="NZ_CP051151.1"/>
</dbReference>
<dbReference type="AlphaFoldDB" id="A0A7L6N0P8"/>
<evidence type="ECO:0000259" key="1">
    <source>
        <dbReference type="Pfam" id="PF00534"/>
    </source>
</evidence>
<proteinExistence type="predicted"/>
<dbReference type="InterPro" id="IPR001296">
    <property type="entry name" value="Glyco_trans_1"/>
</dbReference>
<keyword evidence="2" id="KW-0808">Transferase</keyword>
<evidence type="ECO:0000313" key="3">
    <source>
        <dbReference type="Proteomes" id="UP000512167"/>
    </source>
</evidence>
<dbReference type="Gene3D" id="3.40.50.2000">
    <property type="entry name" value="Glycogen Phosphorylase B"/>
    <property type="match status" value="2"/>
</dbReference>
<accession>A0A7L6N0P8</accession>
<protein>
    <submittedName>
        <fullName evidence="2">Glycosyltransferase</fullName>
    </submittedName>
</protein>
<feature type="domain" description="Glycosyl transferase family 1" evidence="1">
    <location>
        <begin position="171"/>
        <end position="343"/>
    </location>
</feature>
<dbReference type="Proteomes" id="UP000512167">
    <property type="component" value="Chromosome"/>
</dbReference>
<dbReference type="GO" id="GO:0016757">
    <property type="term" value="F:glycosyltransferase activity"/>
    <property type="evidence" value="ECO:0007669"/>
    <property type="project" value="InterPro"/>
</dbReference>
<dbReference type="KEGG" id="tbk:HF295_02705"/>
<reference evidence="2 3" key="1">
    <citation type="submission" date="2020-04" db="EMBL/GenBank/DDBJ databases">
        <authorList>
            <person name="Zheng R.K."/>
            <person name="Sun C.M."/>
        </authorList>
    </citation>
    <scope>NUCLEOTIDE SEQUENCE [LARGE SCALE GENOMIC DNA]</scope>
    <source>
        <strain evidence="3">zrk29</strain>
    </source>
</reference>
<organism evidence="2 3">
    <name type="scientific">Hujiaoplasma nucleasis</name>
    <dbReference type="NCBI Taxonomy" id="2725268"/>
    <lineage>
        <taxon>Bacteria</taxon>
        <taxon>Bacillati</taxon>
        <taxon>Mycoplasmatota</taxon>
        <taxon>Mollicutes</taxon>
        <taxon>Candidatus Izemoplasmatales</taxon>
        <taxon>Hujiaoplasmataceae</taxon>
        <taxon>Hujiaoplasma</taxon>
    </lineage>
</organism>
<sequence>MVYSKFRKTILMRIGVCGHFNSGKNAIGGQTIKTRIITDELKKVYGEQNISIVDTSDWKKKPIKLFFKSLMLAIKSKHIIILPAQNGIKVFIPLFVSLRKIFKLKVHYIVVGAWLKDELQKNKWLISKMNKIDYIYVQTETLKTNLMKIVTNKRIIVFKNFKSINPIDITEKVSEFKKDFLSVCILSRINEKKGVSDAIQVVNRINENLFEKKIYLDIYGPIEKTYKIIFAEQLKNSGNEVKYKGILEYDDTVKTIKNYDLLLFPTKYYTEGFPGTIVDSFLAGVPVLASKWESHKDVIDENITGITFAFNDEIDFHRKLLFLLQNQNKLFKLRNNCIQKAKEYTSSEAIKIITRNIF</sequence>
<dbReference type="PANTHER" id="PTHR12526:SF630">
    <property type="entry name" value="GLYCOSYLTRANSFERASE"/>
    <property type="match status" value="1"/>
</dbReference>
<dbReference type="PANTHER" id="PTHR12526">
    <property type="entry name" value="GLYCOSYLTRANSFERASE"/>
    <property type="match status" value="1"/>
</dbReference>
<dbReference type="EMBL" id="CP051151">
    <property type="protein sequence ID" value="QLY39826.1"/>
    <property type="molecule type" value="Genomic_DNA"/>
</dbReference>
<gene>
    <name evidence="2" type="ORF">HF295_02705</name>
</gene>
<dbReference type="Pfam" id="PF00534">
    <property type="entry name" value="Glycos_transf_1"/>
    <property type="match status" value="1"/>
</dbReference>
<name>A0A7L6N0P8_9MOLU</name>
<dbReference type="SUPFAM" id="SSF53756">
    <property type="entry name" value="UDP-Glycosyltransferase/glycogen phosphorylase"/>
    <property type="match status" value="1"/>
</dbReference>
<keyword evidence="3" id="KW-1185">Reference proteome</keyword>